<dbReference type="PANTHER" id="PTHR11079">
    <property type="entry name" value="CYTOSINE DEAMINASE FAMILY MEMBER"/>
    <property type="match status" value="1"/>
</dbReference>
<keyword evidence="4" id="KW-1185">Reference proteome</keyword>
<dbReference type="GO" id="GO:0006152">
    <property type="term" value="P:purine nucleoside catabolic process"/>
    <property type="evidence" value="ECO:0000318"/>
    <property type="project" value="GO_Central"/>
</dbReference>
<dbReference type="InterPro" id="IPR016193">
    <property type="entry name" value="Cytidine_deaminase-like"/>
</dbReference>
<sequence length="143" mass="16355">MLMLTFFLLFAIKQLLKLKTGPYLLLQLFLATSKDRDHKLLTKAVEEAYKGVDNGDGCPFGAVVVCKDEIVVIVHNMVLKHKNPTAHAEVTTIREACKKLNQIELFDCEIYASCEPDPMCLGYTKWCICFLWKLQFYLGYLIT</sequence>
<dbReference type="InterPro" id="IPR002125">
    <property type="entry name" value="CMP_dCMP_dom"/>
</dbReference>
<dbReference type="Pfam" id="PF00383">
    <property type="entry name" value="dCMP_cyt_deam_1"/>
    <property type="match status" value="1"/>
</dbReference>
<dbReference type="AlphaFoldDB" id="A0A9R1WWQ0"/>
<dbReference type="Gene3D" id="3.40.140.10">
    <property type="entry name" value="Cytidine Deaminase, domain 2"/>
    <property type="match status" value="1"/>
</dbReference>
<name>A0A9R1WWQ0_LACSA</name>
<accession>A0A9R1WWQ0</accession>
<feature type="chain" id="PRO_5040507552" description="CMP/dCMP-type deaminase domain-containing protein" evidence="1">
    <location>
        <begin position="19"/>
        <end position="143"/>
    </location>
</feature>
<keyword evidence="1" id="KW-0732">Signal</keyword>
<gene>
    <name evidence="3" type="ORF">LSAT_V11C800433410</name>
</gene>
<feature type="domain" description="CMP/dCMP-type deaminase" evidence="2">
    <location>
        <begin position="35"/>
        <end position="143"/>
    </location>
</feature>
<evidence type="ECO:0000259" key="2">
    <source>
        <dbReference type="PROSITE" id="PS51747"/>
    </source>
</evidence>
<evidence type="ECO:0000313" key="4">
    <source>
        <dbReference type="Proteomes" id="UP000235145"/>
    </source>
</evidence>
<protein>
    <recommendedName>
        <fullName evidence="2">CMP/dCMP-type deaminase domain-containing protein</fullName>
    </recommendedName>
</protein>
<dbReference type="PANTHER" id="PTHR11079:SF199">
    <property type="entry name" value="CMP_DCMP-TYPE DEAMINASE DOMAIN-CONTAINING PROTEIN"/>
    <property type="match status" value="1"/>
</dbReference>
<dbReference type="GO" id="GO:0047974">
    <property type="term" value="F:guanosine deaminase activity"/>
    <property type="evidence" value="ECO:0000318"/>
    <property type="project" value="GO_Central"/>
</dbReference>
<evidence type="ECO:0000313" key="3">
    <source>
        <dbReference type="EMBL" id="KAJ0191845.1"/>
    </source>
</evidence>
<dbReference type="SUPFAM" id="SSF53927">
    <property type="entry name" value="Cytidine deaminase-like"/>
    <property type="match status" value="1"/>
</dbReference>
<dbReference type="Proteomes" id="UP000235145">
    <property type="component" value="Unassembled WGS sequence"/>
</dbReference>
<organism evidence="3 4">
    <name type="scientific">Lactuca sativa</name>
    <name type="common">Garden lettuce</name>
    <dbReference type="NCBI Taxonomy" id="4236"/>
    <lineage>
        <taxon>Eukaryota</taxon>
        <taxon>Viridiplantae</taxon>
        <taxon>Streptophyta</taxon>
        <taxon>Embryophyta</taxon>
        <taxon>Tracheophyta</taxon>
        <taxon>Spermatophyta</taxon>
        <taxon>Magnoliopsida</taxon>
        <taxon>eudicotyledons</taxon>
        <taxon>Gunneridae</taxon>
        <taxon>Pentapetalae</taxon>
        <taxon>asterids</taxon>
        <taxon>campanulids</taxon>
        <taxon>Asterales</taxon>
        <taxon>Asteraceae</taxon>
        <taxon>Cichorioideae</taxon>
        <taxon>Cichorieae</taxon>
        <taxon>Lactucinae</taxon>
        <taxon>Lactuca</taxon>
    </lineage>
</organism>
<dbReference type="CDD" id="cd01285">
    <property type="entry name" value="nucleoside_deaminase"/>
    <property type="match status" value="1"/>
</dbReference>
<feature type="signal peptide" evidence="1">
    <location>
        <begin position="1"/>
        <end position="18"/>
    </location>
</feature>
<dbReference type="EMBL" id="NBSK02000008">
    <property type="protein sequence ID" value="KAJ0191845.1"/>
    <property type="molecule type" value="Genomic_DNA"/>
</dbReference>
<proteinExistence type="predicted"/>
<comment type="caution">
    <text evidence="3">The sequence shown here is derived from an EMBL/GenBank/DDBJ whole genome shotgun (WGS) entry which is preliminary data.</text>
</comment>
<reference evidence="3 4" key="1">
    <citation type="journal article" date="2017" name="Nat. Commun.">
        <title>Genome assembly with in vitro proximity ligation data and whole-genome triplication in lettuce.</title>
        <authorList>
            <person name="Reyes-Chin-Wo S."/>
            <person name="Wang Z."/>
            <person name="Yang X."/>
            <person name="Kozik A."/>
            <person name="Arikit S."/>
            <person name="Song C."/>
            <person name="Xia L."/>
            <person name="Froenicke L."/>
            <person name="Lavelle D.O."/>
            <person name="Truco M.J."/>
            <person name="Xia R."/>
            <person name="Zhu S."/>
            <person name="Xu C."/>
            <person name="Xu H."/>
            <person name="Xu X."/>
            <person name="Cox K."/>
            <person name="Korf I."/>
            <person name="Meyers B.C."/>
            <person name="Michelmore R.W."/>
        </authorList>
    </citation>
    <scope>NUCLEOTIDE SEQUENCE [LARGE SCALE GENOMIC DNA]</scope>
    <source>
        <strain evidence="4">cv. Salinas</strain>
        <tissue evidence="3">Seedlings</tissue>
    </source>
</reference>
<dbReference type="PROSITE" id="PS51747">
    <property type="entry name" value="CYT_DCMP_DEAMINASES_2"/>
    <property type="match status" value="1"/>
</dbReference>
<evidence type="ECO:0000256" key="1">
    <source>
        <dbReference type="SAM" id="SignalP"/>
    </source>
</evidence>